<dbReference type="Proteomes" id="UP000614216">
    <property type="component" value="Unassembled WGS sequence"/>
</dbReference>
<dbReference type="RefSeq" id="WP_202858848.1">
    <property type="nucleotide sequence ID" value="NZ_JAEUGD010000066.1"/>
</dbReference>
<dbReference type="Pfam" id="PF00501">
    <property type="entry name" value="AMP-binding"/>
    <property type="match status" value="1"/>
</dbReference>
<dbReference type="NCBIfam" id="TIGR01733">
    <property type="entry name" value="AA-adenyl-dom"/>
    <property type="match status" value="1"/>
</dbReference>
<dbReference type="InterPro" id="IPR020845">
    <property type="entry name" value="AMP-binding_CS"/>
</dbReference>
<dbReference type="PRINTS" id="PR00154">
    <property type="entry name" value="AMPBINDING"/>
</dbReference>
<evidence type="ECO:0000313" key="5">
    <source>
        <dbReference type="EMBL" id="MBL6449319.1"/>
    </source>
</evidence>
<dbReference type="InterPro" id="IPR020459">
    <property type="entry name" value="AMP-binding"/>
</dbReference>
<dbReference type="SUPFAM" id="SSF56801">
    <property type="entry name" value="Acetyl-CoA synthetase-like"/>
    <property type="match status" value="1"/>
</dbReference>
<evidence type="ECO:0000256" key="1">
    <source>
        <dbReference type="ARBA" id="ARBA00022450"/>
    </source>
</evidence>
<evidence type="ECO:0000256" key="2">
    <source>
        <dbReference type="ARBA" id="ARBA00022553"/>
    </source>
</evidence>
<dbReference type="InterPro" id="IPR042099">
    <property type="entry name" value="ANL_N_sf"/>
</dbReference>
<dbReference type="PROSITE" id="PS00455">
    <property type="entry name" value="AMP_BINDING"/>
    <property type="match status" value="1"/>
</dbReference>
<dbReference type="FunFam" id="3.40.50.980:FF:000001">
    <property type="entry name" value="Non-ribosomal peptide synthetase"/>
    <property type="match status" value="1"/>
</dbReference>
<feature type="domain" description="AMP-dependent synthetase/ligase" evidence="3">
    <location>
        <begin position="18"/>
        <end position="370"/>
    </location>
</feature>
<organism evidence="5 6">
    <name type="scientific">Fulvivirga marina</name>
    <dbReference type="NCBI Taxonomy" id="2494733"/>
    <lineage>
        <taxon>Bacteria</taxon>
        <taxon>Pseudomonadati</taxon>
        <taxon>Bacteroidota</taxon>
        <taxon>Cytophagia</taxon>
        <taxon>Cytophagales</taxon>
        <taxon>Fulvivirgaceae</taxon>
        <taxon>Fulvivirga</taxon>
    </lineage>
</organism>
<protein>
    <submittedName>
        <fullName evidence="5">Amino acid adenylation domain-containing protein</fullName>
    </submittedName>
</protein>
<reference evidence="5" key="1">
    <citation type="submission" date="2021-01" db="EMBL/GenBank/DDBJ databases">
        <title>Fulvivirga kasyanovii gen. nov., sp nov., a novel member of the phylum Bacteroidetes isolated from seawater in a mussel farm.</title>
        <authorList>
            <person name="Zhao L.-H."/>
            <person name="Wang Z.-J."/>
        </authorList>
    </citation>
    <scope>NUCLEOTIDE SEQUENCE</scope>
    <source>
        <strain evidence="5">29W222</strain>
    </source>
</reference>
<keyword evidence="2" id="KW-0597">Phosphoprotein</keyword>
<dbReference type="PANTHER" id="PTHR44845:SF7">
    <property type="entry name" value="PLIPASTATIN SYNTHASE SUBUNIT D"/>
    <property type="match status" value="1"/>
</dbReference>
<feature type="domain" description="AMP-binding enzyme C-terminal" evidence="4">
    <location>
        <begin position="427"/>
        <end position="500"/>
    </location>
</feature>
<dbReference type="InterPro" id="IPR025110">
    <property type="entry name" value="AMP-bd_C"/>
</dbReference>
<dbReference type="CDD" id="cd05930">
    <property type="entry name" value="A_NRPS"/>
    <property type="match status" value="1"/>
</dbReference>
<evidence type="ECO:0000259" key="4">
    <source>
        <dbReference type="Pfam" id="PF13193"/>
    </source>
</evidence>
<dbReference type="InterPro" id="IPR010071">
    <property type="entry name" value="AA_adenyl_dom"/>
</dbReference>
<dbReference type="InterPro" id="IPR045851">
    <property type="entry name" value="AMP-bd_C_sf"/>
</dbReference>
<evidence type="ECO:0000313" key="6">
    <source>
        <dbReference type="Proteomes" id="UP000614216"/>
    </source>
</evidence>
<keyword evidence="6" id="KW-1185">Reference proteome</keyword>
<comment type="caution">
    <text evidence="5">The sequence shown here is derived from an EMBL/GenBank/DDBJ whole genome shotgun (WGS) entry which is preliminary data.</text>
</comment>
<dbReference type="Gene3D" id="3.40.50.12780">
    <property type="entry name" value="N-terminal domain of ligase-like"/>
    <property type="match status" value="1"/>
</dbReference>
<dbReference type="Gene3D" id="3.30.300.30">
    <property type="match status" value="1"/>
</dbReference>
<dbReference type="Pfam" id="PF13193">
    <property type="entry name" value="AMP-binding_C"/>
    <property type="match status" value="1"/>
</dbReference>
<dbReference type="PANTHER" id="PTHR44845">
    <property type="entry name" value="CARRIER DOMAIN-CONTAINING PROTEIN"/>
    <property type="match status" value="1"/>
</dbReference>
<gene>
    <name evidence="5" type="ORF">JMN32_23615</name>
</gene>
<name>A0A937G021_9BACT</name>
<sequence length="513" mass="56950">MISTKNIASLNTTLHRVFEDTAIEFPKKIAVSDAMGNTMTYGELLVRAKRLGSALRLRGAERNIPVGIVMERSVDMLVGILGILFSGAPYLPLDPSAPNSRNCRILSLAGANLLLTNESSATLELTEACVQVILEEAESEVNIGNSDLEYISNPDDLAYVIFTSGSTGDPKGVMIEHKSAINRLQWMKEEYDLVPEDVLIQKTPYIFDVSVWEIFLWYFGGASLFILEHGYEKFPQAIVSAVQENKVSFMHFIPSLLNVFLNYIGPPELESLSSLKYVFCSGESLGVTLAEKFYSLFTYENTRLVNFYGPTEATVDVTYFNVPSHDLGQNIPIGRSIANTGLHIIDGDEVLNEGDTGEIAISGINLAKGYINQPALTNQHFVYHTGIGKRIYKTGDLGTMTSDGLVYFYGRNDDQVKVRGIRIELGEIENLLLRHPNVKECAVVLDKKSENVVFIVAHIIVRENADLDEIKNYAKSSLPAYMTPNRYLEVTELPRLASGKIDRKQLRSSALIN</sequence>
<dbReference type="EMBL" id="JAEUGD010000066">
    <property type="protein sequence ID" value="MBL6449319.1"/>
    <property type="molecule type" value="Genomic_DNA"/>
</dbReference>
<keyword evidence="1" id="KW-0596">Phosphopantetheine</keyword>
<dbReference type="AlphaFoldDB" id="A0A937G021"/>
<proteinExistence type="predicted"/>
<accession>A0A937G021</accession>
<evidence type="ECO:0000259" key="3">
    <source>
        <dbReference type="Pfam" id="PF00501"/>
    </source>
</evidence>
<dbReference type="InterPro" id="IPR000873">
    <property type="entry name" value="AMP-dep_synth/lig_dom"/>
</dbReference>